<comment type="caution">
    <text evidence="1">The sequence shown here is derived from an EMBL/GenBank/DDBJ whole genome shotgun (WGS) entry which is preliminary data.</text>
</comment>
<accession>A0ACB8F0F9</accession>
<sequence>MAGPGECSIPIELSPIHKGTGLPRRESWTRVGTLHRVGEPVRRADRKMDKQQWAYAALQQRTSELSRERDQLRTNLLTLQHQVASLMDDRDRERPSQAESPMVDYVTNDLTVASSPPARRATNPTPHYPANSSTNRRPHRSG</sequence>
<protein>
    <submittedName>
        <fullName evidence="1">Uncharacterized protein</fullName>
    </submittedName>
</protein>
<reference evidence="1" key="1">
    <citation type="submission" date="2021-08" db="EMBL/GenBank/DDBJ databases">
        <title>The first chromosome-level gecko genome reveals the dynamic sex chromosomes of Neotropical dwarf geckos (Sphaerodactylidae: Sphaerodactylus).</title>
        <authorList>
            <person name="Pinto B.J."/>
            <person name="Keating S.E."/>
            <person name="Gamble T."/>
        </authorList>
    </citation>
    <scope>NUCLEOTIDE SEQUENCE</scope>
    <source>
        <strain evidence="1">TG3544</strain>
    </source>
</reference>
<evidence type="ECO:0000313" key="2">
    <source>
        <dbReference type="Proteomes" id="UP000827872"/>
    </source>
</evidence>
<proteinExistence type="predicted"/>
<evidence type="ECO:0000313" key="1">
    <source>
        <dbReference type="EMBL" id="KAH7998639.1"/>
    </source>
</evidence>
<dbReference type="EMBL" id="CM037625">
    <property type="protein sequence ID" value="KAH7998639.1"/>
    <property type="molecule type" value="Genomic_DNA"/>
</dbReference>
<dbReference type="Proteomes" id="UP000827872">
    <property type="component" value="Linkage Group LG12"/>
</dbReference>
<gene>
    <name evidence="1" type="ORF">K3G42_018632</name>
</gene>
<keyword evidence="2" id="KW-1185">Reference proteome</keyword>
<organism evidence="1 2">
    <name type="scientific">Sphaerodactylus townsendi</name>
    <dbReference type="NCBI Taxonomy" id="933632"/>
    <lineage>
        <taxon>Eukaryota</taxon>
        <taxon>Metazoa</taxon>
        <taxon>Chordata</taxon>
        <taxon>Craniata</taxon>
        <taxon>Vertebrata</taxon>
        <taxon>Euteleostomi</taxon>
        <taxon>Lepidosauria</taxon>
        <taxon>Squamata</taxon>
        <taxon>Bifurcata</taxon>
        <taxon>Gekkota</taxon>
        <taxon>Sphaerodactylidae</taxon>
        <taxon>Sphaerodactylus</taxon>
    </lineage>
</organism>
<name>A0ACB8F0F9_9SAUR</name>